<dbReference type="OrthoDB" id="4201904at2"/>
<keyword evidence="4" id="KW-1185">Reference proteome</keyword>
<evidence type="ECO:0000256" key="1">
    <source>
        <dbReference type="SAM" id="MobiDB-lite"/>
    </source>
</evidence>
<evidence type="ECO:0000313" key="3">
    <source>
        <dbReference type="EMBL" id="GAC70160.1"/>
    </source>
</evidence>
<dbReference type="AlphaFoldDB" id="M0QNB6"/>
<dbReference type="eggNOG" id="ENOG5033S01">
    <property type="taxonomic scope" value="Bacteria"/>
</dbReference>
<protein>
    <recommendedName>
        <fullName evidence="5">DUF2993 domain-containing protein</fullName>
    </recommendedName>
</protein>
<evidence type="ECO:0000256" key="2">
    <source>
        <dbReference type="SAM" id="Phobius"/>
    </source>
</evidence>
<dbReference type="EMBL" id="BANX01000032">
    <property type="protein sequence ID" value="GAC70160.1"/>
    <property type="molecule type" value="Genomic_DNA"/>
</dbReference>
<accession>M0QNB6</accession>
<feature type="transmembrane region" description="Helical" evidence="2">
    <location>
        <begin position="166"/>
        <end position="189"/>
    </location>
</feature>
<sequence length="419" mass="43169">MTDRTPEDPSTPGPDASGPQQPDPEHRSPERRSPEPAGPESPSPQPGSPEQGSPESAGPGASEAETRQTSVPGGEVPPAPDHGVPQQTPVPGESDDTTSFGAPGTDESPRAWSQMPRTETARLDEQWSPTGQTPAAGPDDFHPAGPPPTGGVVTSSPARRRRTGRLIAIVAAALVLVVVIAAVGSELYLRNKSKDCLQDAFGELTGTTTSVSISKKPILLQAIDGQIPFVQVDTDDTAGAMRLHARADGITSGDSSTIKSLSGTGFVPFQRVVELSKQAAAGQSSGGTSQGAMVEGAQIESVTGNPADQTITVNTTVQVSILPIPVSVTLKPISENGKVRLEVEKANAFIFGIPPNFAQTVVDQVSTNLFGSLNDEIDINDVTVTDSGIDFAVAGDDIALDKLSSGTSQNSSGSTCSVL</sequence>
<dbReference type="Pfam" id="PF11209">
    <property type="entry name" value="LmeA"/>
    <property type="match status" value="1"/>
</dbReference>
<dbReference type="InterPro" id="IPR021373">
    <property type="entry name" value="DUF2993"/>
</dbReference>
<dbReference type="RefSeq" id="WP_007623954.1">
    <property type="nucleotide sequence ID" value="NZ_BANX01000032.1"/>
</dbReference>
<feature type="compositionally biased region" description="Low complexity" evidence="1">
    <location>
        <begin position="48"/>
        <end position="60"/>
    </location>
</feature>
<proteinExistence type="predicted"/>
<feature type="compositionally biased region" description="Basic and acidic residues" evidence="1">
    <location>
        <begin position="23"/>
        <end position="34"/>
    </location>
</feature>
<keyword evidence="2" id="KW-1133">Transmembrane helix</keyword>
<keyword evidence="2" id="KW-0812">Transmembrane</keyword>
<organism evidence="3 4">
    <name type="scientific">Gordonia soli NBRC 108243</name>
    <dbReference type="NCBI Taxonomy" id="1223545"/>
    <lineage>
        <taxon>Bacteria</taxon>
        <taxon>Bacillati</taxon>
        <taxon>Actinomycetota</taxon>
        <taxon>Actinomycetes</taxon>
        <taxon>Mycobacteriales</taxon>
        <taxon>Gordoniaceae</taxon>
        <taxon>Gordonia</taxon>
    </lineage>
</organism>
<comment type="caution">
    <text evidence="3">The sequence shown here is derived from an EMBL/GenBank/DDBJ whole genome shotgun (WGS) entry which is preliminary data.</text>
</comment>
<reference evidence="3 4" key="1">
    <citation type="submission" date="2013-01" db="EMBL/GenBank/DDBJ databases">
        <title>Whole genome shotgun sequence of Gordonia soli NBRC 108243.</title>
        <authorList>
            <person name="Isaki-Nakamura S."/>
            <person name="Hosoyama A."/>
            <person name="Tsuchikane K."/>
            <person name="Ando Y."/>
            <person name="Baba S."/>
            <person name="Ohji S."/>
            <person name="Hamada M."/>
            <person name="Tamura T."/>
            <person name="Yamazoe A."/>
            <person name="Yamazaki S."/>
            <person name="Fujita N."/>
        </authorList>
    </citation>
    <scope>NUCLEOTIDE SEQUENCE [LARGE SCALE GENOMIC DNA]</scope>
    <source>
        <strain evidence="3 4">NBRC 108243</strain>
    </source>
</reference>
<feature type="compositionally biased region" description="Pro residues" evidence="1">
    <location>
        <begin position="36"/>
        <end position="47"/>
    </location>
</feature>
<dbReference type="Proteomes" id="UP000011666">
    <property type="component" value="Unassembled WGS sequence"/>
</dbReference>
<dbReference type="STRING" id="1223545.GS4_32_01040"/>
<keyword evidence="2" id="KW-0472">Membrane</keyword>
<gene>
    <name evidence="3" type="ORF">GS4_32_01040</name>
</gene>
<feature type="region of interest" description="Disordered" evidence="1">
    <location>
        <begin position="1"/>
        <end position="159"/>
    </location>
</feature>
<name>M0QNB6_9ACTN</name>
<evidence type="ECO:0000313" key="4">
    <source>
        <dbReference type="Proteomes" id="UP000011666"/>
    </source>
</evidence>
<evidence type="ECO:0008006" key="5">
    <source>
        <dbReference type="Google" id="ProtNLM"/>
    </source>
</evidence>